<feature type="region of interest" description="Disordered" evidence="1">
    <location>
        <begin position="30"/>
        <end position="78"/>
    </location>
</feature>
<reference evidence="2 3" key="1">
    <citation type="journal article" date="2019" name="G3 (Bethesda)">
        <title>Sequencing of a Wild Apple (Malus baccata) Genome Unravels the Differences Between Cultivated and Wild Apple Species Regarding Disease Resistance and Cold Tolerance.</title>
        <authorList>
            <person name="Chen X."/>
        </authorList>
    </citation>
    <scope>NUCLEOTIDE SEQUENCE [LARGE SCALE GENOMIC DNA]</scope>
    <source>
        <strain evidence="3">cv. Shandingzi</strain>
        <tissue evidence="2">Leaves</tissue>
    </source>
</reference>
<proteinExistence type="predicted"/>
<dbReference type="AlphaFoldDB" id="A0A540MFU3"/>
<accession>A0A540MFU3</accession>
<keyword evidence="3" id="KW-1185">Reference proteome</keyword>
<comment type="caution">
    <text evidence="2">The sequence shown here is derived from an EMBL/GenBank/DDBJ whole genome shotgun (WGS) entry which is preliminary data.</text>
</comment>
<gene>
    <name evidence="2" type="ORF">C1H46_016784</name>
</gene>
<dbReference type="Proteomes" id="UP000315295">
    <property type="component" value="Unassembled WGS sequence"/>
</dbReference>
<sequence>MEPEANEFPKGPVLGRDGNLHIRLTRSTPLGNVRCYNPSPLGARRPRQHTRTTRQSGSDTILSHPRLGPHHIPGSTPP</sequence>
<evidence type="ECO:0000313" key="2">
    <source>
        <dbReference type="EMBL" id="TQD97610.1"/>
    </source>
</evidence>
<protein>
    <submittedName>
        <fullName evidence="2">Uncharacterized protein</fullName>
    </submittedName>
</protein>
<dbReference type="EMBL" id="VIEB01000268">
    <property type="protein sequence ID" value="TQD97610.1"/>
    <property type="molecule type" value="Genomic_DNA"/>
</dbReference>
<name>A0A540MFU3_MALBA</name>
<evidence type="ECO:0000256" key="1">
    <source>
        <dbReference type="SAM" id="MobiDB-lite"/>
    </source>
</evidence>
<evidence type="ECO:0000313" key="3">
    <source>
        <dbReference type="Proteomes" id="UP000315295"/>
    </source>
</evidence>
<organism evidence="2 3">
    <name type="scientific">Malus baccata</name>
    <name type="common">Siberian crab apple</name>
    <name type="synonym">Pyrus baccata</name>
    <dbReference type="NCBI Taxonomy" id="106549"/>
    <lineage>
        <taxon>Eukaryota</taxon>
        <taxon>Viridiplantae</taxon>
        <taxon>Streptophyta</taxon>
        <taxon>Embryophyta</taxon>
        <taxon>Tracheophyta</taxon>
        <taxon>Spermatophyta</taxon>
        <taxon>Magnoliopsida</taxon>
        <taxon>eudicotyledons</taxon>
        <taxon>Gunneridae</taxon>
        <taxon>Pentapetalae</taxon>
        <taxon>rosids</taxon>
        <taxon>fabids</taxon>
        <taxon>Rosales</taxon>
        <taxon>Rosaceae</taxon>
        <taxon>Amygdaloideae</taxon>
        <taxon>Maleae</taxon>
        <taxon>Malus</taxon>
    </lineage>
</organism>